<reference evidence="3" key="1">
    <citation type="submission" date="2025-08" db="UniProtKB">
        <authorList>
            <consortium name="RefSeq"/>
        </authorList>
    </citation>
    <scope>IDENTIFICATION</scope>
    <source>
        <tissue evidence="3">Tentacle</tissue>
    </source>
</reference>
<dbReference type="InParanoid" id="A0A6P8IH70"/>
<proteinExistence type="predicted"/>
<sequence length="198" mass="22535">MDAIRINGGQIIIYGLSFLSLILVNNVMTLVLFSYLGCSFVPMAIVLVIYGFLLLCWSKYSRKSKTTSETKPDRKFLMDALRSVETSKIPYVVDRFLELDKAGETTEEQEERISRIPLDSCCVVCLSSEACIRTLPCSHTVTCGWCAWQSLKISFENGTPHRCVICRTEIEDFTGSLIKNLMNIKWKDVRKIVDEIKE</sequence>
<gene>
    <name evidence="3" type="primary">LOC116301124</name>
</gene>
<accession>A0A6P8IH70</accession>
<dbReference type="RefSeq" id="XP_031565995.1">
    <property type="nucleotide sequence ID" value="XM_031710135.1"/>
</dbReference>
<evidence type="ECO:0000256" key="1">
    <source>
        <dbReference type="SAM" id="Phobius"/>
    </source>
</evidence>
<dbReference type="SUPFAM" id="SSF57850">
    <property type="entry name" value="RING/U-box"/>
    <property type="match status" value="1"/>
</dbReference>
<dbReference type="Gene3D" id="3.30.40.10">
    <property type="entry name" value="Zinc/RING finger domain, C3HC4 (zinc finger)"/>
    <property type="match status" value="1"/>
</dbReference>
<dbReference type="KEGG" id="aten:116301124"/>
<dbReference type="GeneID" id="116301124"/>
<dbReference type="Proteomes" id="UP000515163">
    <property type="component" value="Unplaced"/>
</dbReference>
<feature type="transmembrane region" description="Helical" evidence="1">
    <location>
        <begin position="12"/>
        <end position="33"/>
    </location>
</feature>
<protein>
    <submittedName>
        <fullName evidence="3">Uncharacterized protein LOC116301124</fullName>
    </submittedName>
</protein>
<organism evidence="2 3">
    <name type="scientific">Actinia tenebrosa</name>
    <name type="common">Australian red waratah sea anemone</name>
    <dbReference type="NCBI Taxonomy" id="6105"/>
    <lineage>
        <taxon>Eukaryota</taxon>
        <taxon>Metazoa</taxon>
        <taxon>Cnidaria</taxon>
        <taxon>Anthozoa</taxon>
        <taxon>Hexacorallia</taxon>
        <taxon>Actiniaria</taxon>
        <taxon>Actiniidae</taxon>
        <taxon>Actinia</taxon>
    </lineage>
</organism>
<feature type="transmembrane region" description="Helical" evidence="1">
    <location>
        <begin position="39"/>
        <end position="57"/>
    </location>
</feature>
<keyword evidence="2" id="KW-1185">Reference proteome</keyword>
<dbReference type="InterPro" id="IPR013083">
    <property type="entry name" value="Znf_RING/FYVE/PHD"/>
</dbReference>
<dbReference type="OrthoDB" id="6381204at2759"/>
<name>A0A6P8IH70_ACTTE</name>
<keyword evidence="1" id="KW-0812">Transmembrane</keyword>
<evidence type="ECO:0000313" key="2">
    <source>
        <dbReference type="Proteomes" id="UP000515163"/>
    </source>
</evidence>
<evidence type="ECO:0000313" key="3">
    <source>
        <dbReference type="RefSeq" id="XP_031565995.1"/>
    </source>
</evidence>
<keyword evidence="1" id="KW-0472">Membrane</keyword>
<keyword evidence="1" id="KW-1133">Transmembrane helix</keyword>
<dbReference type="Pfam" id="PF13920">
    <property type="entry name" value="zf-C3HC4_3"/>
    <property type="match status" value="1"/>
</dbReference>
<dbReference type="AlphaFoldDB" id="A0A6P8IH70"/>